<feature type="region of interest" description="Disordered" evidence="1">
    <location>
        <begin position="156"/>
        <end position="180"/>
    </location>
</feature>
<name>A0A1C3NT30_9ACTN</name>
<gene>
    <name evidence="2" type="ORF">FDG2_0206</name>
</gene>
<keyword evidence="3" id="KW-1185">Reference proteome</keyword>
<reference evidence="3" key="1">
    <citation type="submission" date="2016-02" db="EMBL/GenBank/DDBJ databases">
        <authorList>
            <person name="Wibberg D."/>
        </authorList>
    </citation>
    <scope>NUCLEOTIDE SEQUENCE [LARGE SCALE GENOMIC DNA]</scope>
</reference>
<dbReference type="AlphaFoldDB" id="A0A1C3NT30"/>
<feature type="region of interest" description="Disordered" evidence="1">
    <location>
        <begin position="71"/>
        <end position="95"/>
    </location>
</feature>
<evidence type="ECO:0000256" key="1">
    <source>
        <dbReference type="SAM" id="MobiDB-lite"/>
    </source>
</evidence>
<proteinExistence type="predicted"/>
<feature type="compositionally biased region" description="Basic residues" evidence="1">
    <location>
        <begin position="162"/>
        <end position="172"/>
    </location>
</feature>
<organism evidence="2 3">
    <name type="scientific">Candidatus Protofrankia californiensis</name>
    <dbReference type="NCBI Taxonomy" id="1839754"/>
    <lineage>
        <taxon>Bacteria</taxon>
        <taxon>Bacillati</taxon>
        <taxon>Actinomycetota</taxon>
        <taxon>Actinomycetes</taxon>
        <taxon>Frankiales</taxon>
        <taxon>Frankiaceae</taxon>
        <taxon>Protofrankia</taxon>
    </lineage>
</organism>
<evidence type="ECO:0000313" key="3">
    <source>
        <dbReference type="Proteomes" id="UP000199013"/>
    </source>
</evidence>
<sequence length="180" mass="19372">MTLSIRLPIWLPGSARCSRVVRSSKAGWPFGSNCWMPLFYPALSGRQVFARPADDPAGIVRIQPEFGDGLRALGEGHDERTTKREVDVGPARDDDVQHDAVPAPVELDGSGLFTAALAHLDGGDGIPWNGGVNADAAPDPQAVPRQAPGHVVVYQDGELNHPPKRRTVLPRVSHRDKPSP</sequence>
<accession>A0A1C3NT30</accession>
<dbReference type="Proteomes" id="UP000199013">
    <property type="component" value="Unassembled WGS sequence"/>
</dbReference>
<evidence type="ECO:0000313" key="2">
    <source>
        <dbReference type="EMBL" id="SBW17411.1"/>
    </source>
</evidence>
<protein>
    <submittedName>
        <fullName evidence="2">Uncharacterized protein</fullName>
    </submittedName>
</protein>
<dbReference type="EMBL" id="FLUV01000084">
    <property type="protein sequence ID" value="SBW17411.1"/>
    <property type="molecule type" value="Genomic_DNA"/>
</dbReference>
<feature type="compositionally biased region" description="Basic and acidic residues" evidence="1">
    <location>
        <begin position="74"/>
        <end position="95"/>
    </location>
</feature>